<dbReference type="EMBL" id="RFFM01000003">
    <property type="protein sequence ID" value="RMH89259.1"/>
    <property type="molecule type" value="Genomic_DNA"/>
</dbReference>
<dbReference type="AlphaFoldDB" id="A0A3M2HPJ8"/>
<dbReference type="RefSeq" id="WP_122166634.1">
    <property type="nucleotide sequence ID" value="NZ_JAMOIB010000004.1"/>
</dbReference>
<dbReference type="Pfam" id="PF09493">
    <property type="entry name" value="DUF2389"/>
    <property type="match status" value="1"/>
</dbReference>
<dbReference type="OrthoDB" id="5592973at2"/>
<reference evidence="1 2" key="1">
    <citation type="submission" date="2018-10" db="EMBL/GenBank/DDBJ databases">
        <title>Pseudomonas zhaodongensis NEAU-ST5-21(T) genome.</title>
        <authorList>
            <person name="Peng J."/>
            <person name="Liu Z.-P."/>
        </authorList>
    </citation>
    <scope>NUCLEOTIDE SEQUENCE [LARGE SCALE GENOMIC DNA]</scope>
    <source>
        <strain evidence="1 2">NEAU-ST5-21</strain>
    </source>
</reference>
<dbReference type="Proteomes" id="UP000269774">
    <property type="component" value="Unassembled WGS sequence"/>
</dbReference>
<evidence type="ECO:0000313" key="2">
    <source>
        <dbReference type="Proteomes" id="UP000269774"/>
    </source>
</evidence>
<accession>A0A3M2HPJ8</accession>
<keyword evidence="2" id="KW-1185">Reference proteome</keyword>
<protein>
    <submittedName>
        <fullName evidence="1">TIGR02450 family Trp-rich protein</fullName>
    </submittedName>
</protein>
<comment type="caution">
    <text evidence="1">The sequence shown here is derived from an EMBL/GenBank/DDBJ whole genome shotgun (WGS) entry which is preliminary data.</text>
</comment>
<dbReference type="NCBIfam" id="TIGR02450">
    <property type="entry name" value="TIGR02450 family Trp-rich protein"/>
    <property type="match status" value="1"/>
</dbReference>
<sequence length="71" mass="8743">MNRFNPDKLLLSKWTAVQPRNKEKHFLVTELQRDEEGVVLQVELQAVYSRRSEWLDWQLLRDDQQWFLGWK</sequence>
<evidence type="ECO:0000313" key="1">
    <source>
        <dbReference type="EMBL" id="RMH89259.1"/>
    </source>
</evidence>
<name>A0A3M2HPJ8_9GAMM</name>
<organism evidence="1 2">
    <name type="scientific">Stutzerimonas zhaodongensis</name>
    <dbReference type="NCBI Taxonomy" id="1176257"/>
    <lineage>
        <taxon>Bacteria</taxon>
        <taxon>Pseudomonadati</taxon>
        <taxon>Pseudomonadota</taxon>
        <taxon>Gammaproteobacteria</taxon>
        <taxon>Pseudomonadales</taxon>
        <taxon>Pseudomonadaceae</taxon>
        <taxon>Stutzerimonas</taxon>
    </lineage>
</organism>
<gene>
    <name evidence="1" type="ORF">EA797_15090</name>
</gene>
<proteinExistence type="predicted"/>
<dbReference type="InterPro" id="IPR012663">
    <property type="entry name" value="CHP02450_Tryp"/>
</dbReference>